<dbReference type="SUPFAM" id="SSF141371">
    <property type="entry name" value="PilZ domain-like"/>
    <property type="match status" value="1"/>
</dbReference>
<evidence type="ECO:0000313" key="3">
    <source>
        <dbReference type="Proteomes" id="UP000543030"/>
    </source>
</evidence>
<dbReference type="AlphaFoldDB" id="A0A840RH89"/>
<feature type="domain" description="PilZ" evidence="1">
    <location>
        <begin position="19"/>
        <end position="122"/>
    </location>
</feature>
<evidence type="ECO:0000259" key="1">
    <source>
        <dbReference type="Pfam" id="PF07238"/>
    </source>
</evidence>
<sequence length="136" mass="14989">MDSVLNYNRDPDFESAQKRGVRIPARWRVVVIGAGQKRAGRSVNVAPSGVALHCEHTLPIGWSGDVFLEVPSQTPAAQGGMPLVLRFPAKVAYAVHDSASRCFRIGMQFADVDKDTEAKLIDELIKRYPSQARSLR</sequence>
<dbReference type="GO" id="GO:0035438">
    <property type="term" value="F:cyclic-di-GMP binding"/>
    <property type="evidence" value="ECO:0007669"/>
    <property type="project" value="InterPro"/>
</dbReference>
<dbReference type="InterPro" id="IPR009875">
    <property type="entry name" value="PilZ_domain"/>
</dbReference>
<keyword evidence="3" id="KW-1185">Reference proteome</keyword>
<reference evidence="2 3" key="1">
    <citation type="submission" date="2020-08" db="EMBL/GenBank/DDBJ databases">
        <title>Genomic Encyclopedia of Type Strains, Phase IV (KMG-IV): sequencing the most valuable type-strain genomes for metagenomic binning, comparative biology and taxonomic classification.</title>
        <authorList>
            <person name="Goeker M."/>
        </authorList>
    </citation>
    <scope>NUCLEOTIDE SEQUENCE [LARGE SCALE GENOMIC DNA]</scope>
    <source>
        <strain evidence="2 3">DSM 18233</strain>
    </source>
</reference>
<evidence type="ECO:0000313" key="2">
    <source>
        <dbReference type="EMBL" id="MBB5192999.1"/>
    </source>
</evidence>
<organism evidence="2 3">
    <name type="scientific">Silvimonas terrae</name>
    <dbReference type="NCBI Taxonomy" id="300266"/>
    <lineage>
        <taxon>Bacteria</taxon>
        <taxon>Pseudomonadati</taxon>
        <taxon>Pseudomonadota</taxon>
        <taxon>Betaproteobacteria</taxon>
        <taxon>Neisseriales</taxon>
        <taxon>Chitinibacteraceae</taxon>
        <taxon>Silvimonas</taxon>
    </lineage>
</organism>
<dbReference type="Proteomes" id="UP000543030">
    <property type="component" value="Unassembled WGS sequence"/>
</dbReference>
<name>A0A840RH89_9NEIS</name>
<proteinExistence type="predicted"/>
<dbReference type="EMBL" id="JACHHN010000009">
    <property type="protein sequence ID" value="MBB5192999.1"/>
    <property type="molecule type" value="Genomic_DNA"/>
</dbReference>
<dbReference type="RefSeq" id="WP_184102656.1">
    <property type="nucleotide sequence ID" value="NZ_JACHHN010000009.1"/>
</dbReference>
<accession>A0A840RH89</accession>
<gene>
    <name evidence="2" type="ORF">HNQ50_003753</name>
</gene>
<comment type="caution">
    <text evidence="2">The sequence shown here is derived from an EMBL/GenBank/DDBJ whole genome shotgun (WGS) entry which is preliminary data.</text>
</comment>
<protein>
    <recommendedName>
        <fullName evidence="1">PilZ domain-containing protein</fullName>
    </recommendedName>
</protein>
<dbReference type="Pfam" id="PF07238">
    <property type="entry name" value="PilZ"/>
    <property type="match status" value="1"/>
</dbReference>